<evidence type="ECO:0000313" key="1">
    <source>
        <dbReference type="EMBL" id="ANY85458.1"/>
    </source>
</evidence>
<name>A0A1B2EZW3_9HYPH</name>
<keyword evidence="1" id="KW-0614">Plasmid</keyword>
<protein>
    <submittedName>
        <fullName evidence="1">Uncharacterized protein</fullName>
    </submittedName>
</protein>
<gene>
    <name evidence="1" type="ORF">BB934_45400</name>
</gene>
<accession>A0A1B2EZW3</accession>
<reference evidence="1" key="1">
    <citation type="submission" date="2016-07" db="EMBL/GenBank/DDBJ databases">
        <title>Microvirga ossetica sp. nov. a new species of rhizobia isolated from root nodules of the legume species Vicia alpestris Steven originated from North Ossetia region in the Caucasus.</title>
        <authorList>
            <person name="Safronova V.I."/>
            <person name="Kuznetsova I.G."/>
            <person name="Sazanova A.L."/>
            <person name="Belimov A."/>
            <person name="Andronov E."/>
            <person name="Osledkin Y.S."/>
            <person name="Onishchuk O.P."/>
            <person name="Kurchak O.N."/>
            <person name="Shaposhnikov A.I."/>
            <person name="Willems A."/>
            <person name="Tikhonovich I.A."/>
        </authorList>
    </citation>
    <scope>NUCLEOTIDE SEQUENCE [LARGE SCALE GENOMIC DNA]</scope>
    <source>
        <strain evidence="1">V5/3M</strain>
        <plasmid evidence="1">unnamed5</plasmid>
    </source>
</reference>
<dbReference type="AlphaFoldDB" id="A0A1B2EZW3"/>
<proteinExistence type="predicted"/>
<dbReference type="KEGG" id="moc:BB934_45400"/>
<sequence>MTDHETLHSAEGDYEIIVEETQYISFIPYKVSAPMWAARLVFKDSNGHETATGHYADTTIAHDKNQRRVRCRLIKALGNFRAYRKRTGLRFEVGEMNDTVARIEVRNAERTARKAAKVAA</sequence>
<geneLocation type="plasmid" evidence="1">
    <name>unnamed5</name>
</geneLocation>
<organism evidence="1">
    <name type="scientific">Microvirga ossetica</name>
    <dbReference type="NCBI Taxonomy" id="1882682"/>
    <lineage>
        <taxon>Bacteria</taxon>
        <taxon>Pseudomonadati</taxon>
        <taxon>Pseudomonadota</taxon>
        <taxon>Alphaproteobacteria</taxon>
        <taxon>Hyphomicrobiales</taxon>
        <taxon>Methylobacteriaceae</taxon>
        <taxon>Microvirga</taxon>
    </lineage>
</organism>
<dbReference type="EMBL" id="CP016621">
    <property type="protein sequence ID" value="ANY85458.1"/>
    <property type="molecule type" value="Genomic_DNA"/>
</dbReference>
<dbReference type="RefSeq" id="WP_099516230.1">
    <property type="nucleotide sequence ID" value="NZ_CP016621.1"/>
</dbReference>